<accession>A0ABS5EZ54</accession>
<feature type="domain" description="Polysaccharide pyruvyl transferase" evidence="1">
    <location>
        <begin position="90"/>
        <end position="308"/>
    </location>
</feature>
<dbReference type="EMBL" id="JAAGBB010000016">
    <property type="protein sequence ID" value="MBR0665569.1"/>
    <property type="molecule type" value="Genomic_DNA"/>
</dbReference>
<name>A0ABS5EZ54_9PROT</name>
<protein>
    <recommendedName>
        <fullName evidence="1">Polysaccharide pyruvyl transferase domain-containing protein</fullName>
    </recommendedName>
</protein>
<evidence type="ECO:0000313" key="2">
    <source>
        <dbReference type="EMBL" id="MBR0665569.1"/>
    </source>
</evidence>
<organism evidence="2 3">
    <name type="scientific">Plastoroseomonas hellenica</name>
    <dbReference type="NCBI Taxonomy" id="2687306"/>
    <lineage>
        <taxon>Bacteria</taxon>
        <taxon>Pseudomonadati</taxon>
        <taxon>Pseudomonadota</taxon>
        <taxon>Alphaproteobacteria</taxon>
        <taxon>Acetobacterales</taxon>
        <taxon>Acetobacteraceae</taxon>
        <taxon>Plastoroseomonas</taxon>
    </lineage>
</organism>
<dbReference type="InterPro" id="IPR007345">
    <property type="entry name" value="Polysacch_pyruvyl_Trfase"/>
</dbReference>
<gene>
    <name evidence="2" type="ORF">GXW71_14515</name>
</gene>
<evidence type="ECO:0000313" key="3">
    <source>
        <dbReference type="Proteomes" id="UP001196870"/>
    </source>
</evidence>
<keyword evidence="3" id="KW-1185">Reference proteome</keyword>
<comment type="caution">
    <text evidence="2">The sequence shown here is derived from an EMBL/GenBank/DDBJ whole genome shotgun (WGS) entry which is preliminary data.</text>
</comment>
<dbReference type="Proteomes" id="UP001196870">
    <property type="component" value="Unassembled WGS sequence"/>
</dbReference>
<proteinExistence type="predicted"/>
<evidence type="ECO:0000259" key="1">
    <source>
        <dbReference type="Pfam" id="PF04230"/>
    </source>
</evidence>
<dbReference type="Pfam" id="PF04230">
    <property type="entry name" value="PS_pyruv_trans"/>
    <property type="match status" value="1"/>
</dbReference>
<dbReference type="RefSeq" id="WP_211853243.1">
    <property type="nucleotide sequence ID" value="NZ_JAAGBB010000016.1"/>
</dbReference>
<sequence>MRRPIVMGGNPYITDYYRRNAQDLFDQTGGNTGNLAFMFAVASHAVGAKFLPFSTPAEEVRRQGDIILLPLANQLGRHTDLGSAADRLIDFNLPVLGLGLGAQADSRDADITLTSGTEKWLRVIASLAPAGAPNLGVRGEYTKTQIARFGLGDSALVTGCPSNFINANADIALSIAEGFRRKPRHIAVAAGIPFIPALARLERDLADMVTLTGGAYIVQHGLQMLQIARNEFDSMSDEVLETCRSYIAPAQSKTEFITWCRRHAHGFYDVRGWMDFLRRFDFVIGTRFHGAMLALQAGVPAACIAHDSRTQEMCETMGIPVRHYSEIPGGLTLNNLLDYFSFDAEAYMARRRQLCESYISIFDTAEVEIPKRLRALATAA</sequence>
<reference evidence="3" key="1">
    <citation type="journal article" date="2021" name="Syst. Appl. Microbiol.">
        <title>Roseomonas hellenica sp. nov., isolated from roots of wild-growing Alkanna tinctoria.</title>
        <authorList>
            <person name="Rat A."/>
            <person name="Naranjo H.D."/>
            <person name="Lebbe L."/>
            <person name="Cnockaert M."/>
            <person name="Krigas N."/>
            <person name="Grigoriadou K."/>
            <person name="Maloupa E."/>
            <person name="Willems A."/>
        </authorList>
    </citation>
    <scope>NUCLEOTIDE SEQUENCE [LARGE SCALE GENOMIC DNA]</scope>
    <source>
        <strain evidence="3">LMG 31523</strain>
    </source>
</reference>